<keyword evidence="1" id="KW-1133">Transmembrane helix</keyword>
<gene>
    <name evidence="2" type="ORF">Tci_838512</name>
</gene>
<organism evidence="2">
    <name type="scientific">Tanacetum cinerariifolium</name>
    <name type="common">Dalmatian daisy</name>
    <name type="synonym">Chrysanthemum cinerariifolium</name>
    <dbReference type="NCBI Taxonomy" id="118510"/>
    <lineage>
        <taxon>Eukaryota</taxon>
        <taxon>Viridiplantae</taxon>
        <taxon>Streptophyta</taxon>
        <taxon>Embryophyta</taxon>
        <taxon>Tracheophyta</taxon>
        <taxon>Spermatophyta</taxon>
        <taxon>Magnoliopsida</taxon>
        <taxon>eudicotyledons</taxon>
        <taxon>Gunneridae</taxon>
        <taxon>Pentapetalae</taxon>
        <taxon>asterids</taxon>
        <taxon>campanulids</taxon>
        <taxon>Asterales</taxon>
        <taxon>Asteraceae</taxon>
        <taxon>Asteroideae</taxon>
        <taxon>Anthemideae</taxon>
        <taxon>Anthemidinae</taxon>
        <taxon>Tanacetum</taxon>
    </lineage>
</organism>
<sequence>VMVTPTIPAPVDSSEGNFKDAIDIDMDVIHTVPVALVAFPAVIVVMILAKHEEAIRGIQEHLLGVSIQEELSALRFRVDVDEA</sequence>
<dbReference type="AlphaFoldDB" id="A0A699QDS3"/>
<evidence type="ECO:0000313" key="2">
    <source>
        <dbReference type="EMBL" id="GFC66542.1"/>
    </source>
</evidence>
<keyword evidence="1" id="KW-0812">Transmembrane</keyword>
<name>A0A699QDS3_TANCI</name>
<reference evidence="2" key="1">
    <citation type="journal article" date="2019" name="Sci. Rep.">
        <title>Draft genome of Tanacetum cinerariifolium, the natural source of mosquito coil.</title>
        <authorList>
            <person name="Yamashiro T."/>
            <person name="Shiraishi A."/>
            <person name="Satake H."/>
            <person name="Nakayama K."/>
        </authorList>
    </citation>
    <scope>NUCLEOTIDE SEQUENCE</scope>
</reference>
<proteinExistence type="predicted"/>
<protein>
    <submittedName>
        <fullName evidence="2">Uncharacterized protein</fullName>
    </submittedName>
</protein>
<evidence type="ECO:0000256" key="1">
    <source>
        <dbReference type="SAM" id="Phobius"/>
    </source>
</evidence>
<accession>A0A699QDS3</accession>
<feature type="non-terminal residue" evidence="2">
    <location>
        <position position="1"/>
    </location>
</feature>
<keyword evidence="1" id="KW-0472">Membrane</keyword>
<comment type="caution">
    <text evidence="2">The sequence shown here is derived from an EMBL/GenBank/DDBJ whole genome shotgun (WGS) entry which is preliminary data.</text>
</comment>
<dbReference type="EMBL" id="BKCJ011011476">
    <property type="protein sequence ID" value="GFC66542.1"/>
    <property type="molecule type" value="Genomic_DNA"/>
</dbReference>
<feature type="transmembrane region" description="Helical" evidence="1">
    <location>
        <begin position="28"/>
        <end position="49"/>
    </location>
</feature>